<protein>
    <submittedName>
        <fullName evidence="2">C2H2-type domain-containing protein</fullName>
    </submittedName>
</protein>
<dbReference type="Proteomes" id="UP000887578">
    <property type="component" value="Unplaced"/>
</dbReference>
<sequence length="130" mass="15212">MEGGADEYQQNKEGKCRHCYQRKPPLKNLLRHILNQHKGKLSEEIQEINGHFRAKIKLPLLEGSVEPGTILCKVRWNNGQNVDYVSARKICTLVKFKKYIMKINKDQCPQIRESQRYFSFSKISANKLFC</sequence>
<evidence type="ECO:0000313" key="1">
    <source>
        <dbReference type="Proteomes" id="UP000887578"/>
    </source>
</evidence>
<dbReference type="AlphaFoldDB" id="A0A914PNR2"/>
<keyword evidence="1" id="KW-1185">Reference proteome</keyword>
<accession>A0A914PNR2</accession>
<organism evidence="1 2">
    <name type="scientific">Panagrolaimus davidi</name>
    <dbReference type="NCBI Taxonomy" id="227884"/>
    <lineage>
        <taxon>Eukaryota</taxon>
        <taxon>Metazoa</taxon>
        <taxon>Ecdysozoa</taxon>
        <taxon>Nematoda</taxon>
        <taxon>Chromadorea</taxon>
        <taxon>Rhabditida</taxon>
        <taxon>Tylenchina</taxon>
        <taxon>Panagrolaimomorpha</taxon>
        <taxon>Panagrolaimoidea</taxon>
        <taxon>Panagrolaimidae</taxon>
        <taxon>Panagrolaimus</taxon>
    </lineage>
</organism>
<dbReference type="WBParaSite" id="PDA_v2.g16429.t1">
    <property type="protein sequence ID" value="PDA_v2.g16429.t1"/>
    <property type="gene ID" value="PDA_v2.g16429"/>
</dbReference>
<name>A0A914PNR2_9BILA</name>
<reference evidence="2" key="1">
    <citation type="submission" date="2022-11" db="UniProtKB">
        <authorList>
            <consortium name="WormBaseParasite"/>
        </authorList>
    </citation>
    <scope>IDENTIFICATION</scope>
</reference>
<proteinExistence type="predicted"/>
<evidence type="ECO:0000313" key="2">
    <source>
        <dbReference type="WBParaSite" id="PDA_v2.g16429.t1"/>
    </source>
</evidence>